<dbReference type="EMBL" id="DVMH01000021">
    <property type="protein sequence ID" value="HIU10396.1"/>
    <property type="molecule type" value="Genomic_DNA"/>
</dbReference>
<accession>A0A9D1KZG7</accession>
<reference evidence="1" key="2">
    <citation type="journal article" date="2021" name="PeerJ">
        <title>Extensive microbial diversity within the chicken gut microbiome revealed by metagenomics and culture.</title>
        <authorList>
            <person name="Gilroy R."/>
            <person name="Ravi A."/>
            <person name="Getino M."/>
            <person name="Pursley I."/>
            <person name="Horton D.L."/>
            <person name="Alikhan N.F."/>
            <person name="Baker D."/>
            <person name="Gharbi K."/>
            <person name="Hall N."/>
            <person name="Watson M."/>
            <person name="Adriaenssens E.M."/>
            <person name="Foster-Nyarko E."/>
            <person name="Jarju S."/>
            <person name="Secka A."/>
            <person name="Antonio M."/>
            <person name="Oren A."/>
            <person name="Chaudhuri R.R."/>
            <person name="La Ragione R."/>
            <person name="Hildebrand F."/>
            <person name="Pallen M.J."/>
        </authorList>
    </citation>
    <scope>NUCLEOTIDE SEQUENCE</scope>
    <source>
        <strain evidence="1">2830</strain>
    </source>
</reference>
<dbReference type="Pfam" id="PF04883">
    <property type="entry name" value="HK97-gp10_like"/>
    <property type="match status" value="1"/>
</dbReference>
<organism evidence="1 2">
    <name type="scientific">Candidatus Avidehalobacter gallistercoris</name>
    <dbReference type="NCBI Taxonomy" id="2840694"/>
    <lineage>
        <taxon>Bacteria</taxon>
        <taxon>Bacillati</taxon>
        <taxon>Bacillota</taxon>
        <taxon>Clostridia</taxon>
        <taxon>Eubacteriales</taxon>
        <taxon>Peptococcaceae</taxon>
        <taxon>Peptococcaceae incertae sedis</taxon>
        <taxon>Candidatus Avidehalobacter</taxon>
    </lineage>
</organism>
<protein>
    <submittedName>
        <fullName evidence="1">HK97 gp10 family phage protein</fullName>
    </submittedName>
</protein>
<dbReference type="InterPro" id="IPR010064">
    <property type="entry name" value="HK97-gp10_tail"/>
</dbReference>
<comment type="caution">
    <text evidence="1">The sequence shown here is derived from an EMBL/GenBank/DDBJ whole genome shotgun (WGS) entry which is preliminary data.</text>
</comment>
<proteinExistence type="predicted"/>
<evidence type="ECO:0000313" key="2">
    <source>
        <dbReference type="Proteomes" id="UP000824124"/>
    </source>
</evidence>
<evidence type="ECO:0000313" key="1">
    <source>
        <dbReference type="EMBL" id="HIU10396.1"/>
    </source>
</evidence>
<dbReference type="AlphaFoldDB" id="A0A9D1KZG7"/>
<dbReference type="Proteomes" id="UP000824124">
    <property type="component" value="Unassembled WGS sequence"/>
</dbReference>
<gene>
    <name evidence="1" type="ORF">IAB00_04010</name>
</gene>
<reference evidence="1" key="1">
    <citation type="submission" date="2020-10" db="EMBL/GenBank/DDBJ databases">
        <authorList>
            <person name="Gilroy R."/>
        </authorList>
    </citation>
    <scope>NUCLEOTIDE SEQUENCE</scope>
    <source>
        <strain evidence="1">2830</strain>
    </source>
</reference>
<sequence length="218" mass="24286">MATWGSADYRQLERLRENLAKLQGADMDKFCTDVSRELAGRLLALVIPRTPVGRKPTLEQLGGKEAKATVKTKLRDAQGRLRTRSFLSREGAILQQYWSGYMGGTLRRGWTAKNEEAAAKPGGGMTAKAYAQTLPVIKAGGVYQITVINPVKYASYVEFGHRQKPGRYVPQIGKRLKRGWVPGKYMLTLSEKDLQTIAPGLLEKRLDAFLREVFNGTN</sequence>
<name>A0A9D1KZG7_9FIRM</name>